<dbReference type="AlphaFoldDB" id="A0AAV4TUR7"/>
<name>A0AAV4TUR7_9ARAC</name>
<evidence type="ECO:0000313" key="2">
    <source>
        <dbReference type="EMBL" id="GIY48665.1"/>
    </source>
</evidence>
<protein>
    <submittedName>
        <fullName evidence="2">Uncharacterized protein</fullName>
    </submittedName>
</protein>
<sequence length="67" mass="7538">MEDEMLRKVEQPLVREKGSKASWDLFKVVPSSHNPVTYAFREPASPGFSSPDDGPLNHRPAETPFRA</sequence>
<reference evidence="2 3" key="1">
    <citation type="submission" date="2021-06" db="EMBL/GenBank/DDBJ databases">
        <title>Caerostris darwini draft genome.</title>
        <authorList>
            <person name="Kono N."/>
            <person name="Arakawa K."/>
        </authorList>
    </citation>
    <scope>NUCLEOTIDE SEQUENCE [LARGE SCALE GENOMIC DNA]</scope>
</reference>
<evidence type="ECO:0000313" key="3">
    <source>
        <dbReference type="Proteomes" id="UP001054837"/>
    </source>
</evidence>
<proteinExistence type="predicted"/>
<organism evidence="2 3">
    <name type="scientific">Caerostris darwini</name>
    <dbReference type="NCBI Taxonomy" id="1538125"/>
    <lineage>
        <taxon>Eukaryota</taxon>
        <taxon>Metazoa</taxon>
        <taxon>Ecdysozoa</taxon>
        <taxon>Arthropoda</taxon>
        <taxon>Chelicerata</taxon>
        <taxon>Arachnida</taxon>
        <taxon>Araneae</taxon>
        <taxon>Araneomorphae</taxon>
        <taxon>Entelegynae</taxon>
        <taxon>Araneoidea</taxon>
        <taxon>Araneidae</taxon>
        <taxon>Caerostris</taxon>
    </lineage>
</organism>
<dbReference type="EMBL" id="BPLQ01010147">
    <property type="protein sequence ID" value="GIY48665.1"/>
    <property type="molecule type" value="Genomic_DNA"/>
</dbReference>
<gene>
    <name evidence="2" type="ORF">CDAR_263961</name>
</gene>
<feature type="region of interest" description="Disordered" evidence="1">
    <location>
        <begin position="37"/>
        <end position="67"/>
    </location>
</feature>
<evidence type="ECO:0000256" key="1">
    <source>
        <dbReference type="SAM" id="MobiDB-lite"/>
    </source>
</evidence>
<keyword evidence="3" id="KW-1185">Reference proteome</keyword>
<comment type="caution">
    <text evidence="2">The sequence shown here is derived from an EMBL/GenBank/DDBJ whole genome shotgun (WGS) entry which is preliminary data.</text>
</comment>
<dbReference type="Proteomes" id="UP001054837">
    <property type="component" value="Unassembled WGS sequence"/>
</dbReference>
<accession>A0AAV4TUR7</accession>